<dbReference type="EMBL" id="OD000859">
    <property type="protein sequence ID" value="CAD7399559.1"/>
    <property type="molecule type" value="Genomic_DNA"/>
</dbReference>
<organism evidence="3">
    <name type="scientific">Timema poppense</name>
    <name type="common">Walking stick</name>
    <dbReference type="NCBI Taxonomy" id="170557"/>
    <lineage>
        <taxon>Eukaryota</taxon>
        <taxon>Metazoa</taxon>
        <taxon>Ecdysozoa</taxon>
        <taxon>Arthropoda</taxon>
        <taxon>Hexapoda</taxon>
        <taxon>Insecta</taxon>
        <taxon>Pterygota</taxon>
        <taxon>Neoptera</taxon>
        <taxon>Polyneoptera</taxon>
        <taxon>Phasmatodea</taxon>
        <taxon>Timematodea</taxon>
        <taxon>Timematoidea</taxon>
        <taxon>Timematidae</taxon>
        <taxon>Timema</taxon>
    </lineage>
</organism>
<evidence type="ECO:0000256" key="2">
    <source>
        <dbReference type="SAM" id="SignalP"/>
    </source>
</evidence>
<reference evidence="3" key="1">
    <citation type="submission" date="2020-11" db="EMBL/GenBank/DDBJ databases">
        <authorList>
            <person name="Tran Van P."/>
        </authorList>
    </citation>
    <scope>NUCLEOTIDE SEQUENCE</scope>
</reference>
<protein>
    <submittedName>
        <fullName evidence="3">Uncharacterized protein</fullName>
    </submittedName>
</protein>
<dbReference type="AlphaFoldDB" id="A0A7R9CNH6"/>
<name>A0A7R9CNH6_TIMPO</name>
<feature type="signal peptide" evidence="2">
    <location>
        <begin position="1"/>
        <end position="20"/>
    </location>
</feature>
<gene>
    <name evidence="3" type="ORF">TPSB3V08_LOCUS2202</name>
</gene>
<evidence type="ECO:0000313" key="3">
    <source>
        <dbReference type="EMBL" id="CAD7399559.1"/>
    </source>
</evidence>
<evidence type="ECO:0000256" key="1">
    <source>
        <dbReference type="SAM" id="MobiDB-lite"/>
    </source>
</evidence>
<sequence length="244" mass="26068">MTAKVHLFLVLNGGLSVSHLLTFFPGDPQVPSSKEAGHGVTGKVVDPSLLSQLRHDRVNEGVPRLQIFGVGVPRYLTANRVTHHLVKIRGPGGDNIVELSPHQLANQRHGAWVSPPGKRQGASWPSSTPSSSRVGTTRVLSPGAHLEGRQACGRSLGVATGHTGGPKLSNTLSIFWYGISRNMGGVTGDLAGFRSKEGIWRAFIPTSVDMKNSRVGRRDSMLSLGVGFQAPALHPPKNLQTFKT</sequence>
<accession>A0A7R9CNH6</accession>
<feature type="region of interest" description="Disordered" evidence="1">
    <location>
        <begin position="109"/>
        <end position="136"/>
    </location>
</feature>
<proteinExistence type="predicted"/>
<feature type="compositionally biased region" description="Low complexity" evidence="1">
    <location>
        <begin position="123"/>
        <end position="132"/>
    </location>
</feature>
<feature type="chain" id="PRO_5030523873" evidence="2">
    <location>
        <begin position="21"/>
        <end position="244"/>
    </location>
</feature>
<keyword evidence="2" id="KW-0732">Signal</keyword>